<feature type="transmembrane region" description="Helical" evidence="11">
    <location>
        <begin position="85"/>
        <end position="103"/>
    </location>
</feature>
<name>A0A089LRN2_9BACL</name>
<feature type="compositionally biased region" description="Basic and acidic residues" evidence="10">
    <location>
        <begin position="468"/>
        <end position="477"/>
    </location>
</feature>
<evidence type="ECO:0000256" key="11">
    <source>
        <dbReference type="SAM" id="Phobius"/>
    </source>
</evidence>
<keyword evidence="11" id="KW-0472">Membrane</keyword>
<evidence type="ECO:0000256" key="8">
    <source>
        <dbReference type="ARBA" id="ARBA00023316"/>
    </source>
</evidence>
<evidence type="ECO:0000256" key="7">
    <source>
        <dbReference type="ARBA" id="ARBA00022984"/>
    </source>
</evidence>
<evidence type="ECO:0000256" key="6">
    <source>
        <dbReference type="ARBA" id="ARBA00022960"/>
    </source>
</evidence>
<dbReference type="RefSeq" id="WP_038695175.1">
    <property type="nucleotide sequence ID" value="NZ_CP009286.1"/>
</dbReference>
<keyword evidence="11" id="KW-0812">Transmembrane</keyword>
<feature type="region of interest" description="Disordered" evidence="10">
    <location>
        <begin position="299"/>
        <end position="323"/>
    </location>
</feature>
<evidence type="ECO:0000259" key="12">
    <source>
        <dbReference type="PROSITE" id="PS52029"/>
    </source>
</evidence>
<dbReference type="Proteomes" id="UP000029507">
    <property type="component" value="Chromosome"/>
</dbReference>
<gene>
    <name evidence="13" type="ORF">PSTEL_11130</name>
</gene>
<dbReference type="GO" id="GO:0018104">
    <property type="term" value="P:peptidoglycan-protein cross-linking"/>
    <property type="evidence" value="ECO:0007669"/>
    <property type="project" value="TreeGrafter"/>
</dbReference>
<comment type="similarity">
    <text evidence="2">Belongs to the YkuD family.</text>
</comment>
<keyword evidence="7 9" id="KW-0573">Peptidoglycan synthesis</keyword>
<feature type="active site" description="Proton donor/acceptor" evidence="9">
    <location>
        <position position="402"/>
    </location>
</feature>
<reference evidence="13 14" key="1">
    <citation type="submission" date="2014-08" db="EMBL/GenBank/DDBJ databases">
        <title>Comparative genomics of the Paenibacillus odorifer group.</title>
        <authorList>
            <person name="den Bakker H.C."/>
            <person name="Tsai Y.-C."/>
            <person name="Martin N."/>
            <person name="Korlach J."/>
            <person name="Wiedmann M."/>
        </authorList>
    </citation>
    <scope>NUCLEOTIDE SEQUENCE [LARGE SCALE GENOMIC DNA]</scope>
    <source>
        <strain evidence="13 14">DSM 14472</strain>
    </source>
</reference>
<dbReference type="InterPro" id="IPR050979">
    <property type="entry name" value="LD-transpeptidase"/>
</dbReference>
<dbReference type="CDD" id="cd16913">
    <property type="entry name" value="YkuD_like"/>
    <property type="match status" value="1"/>
</dbReference>
<evidence type="ECO:0000256" key="4">
    <source>
        <dbReference type="ARBA" id="ARBA00022679"/>
    </source>
</evidence>
<dbReference type="PROSITE" id="PS52029">
    <property type="entry name" value="LD_TPASE"/>
    <property type="match status" value="1"/>
</dbReference>
<dbReference type="GO" id="GO:0008360">
    <property type="term" value="P:regulation of cell shape"/>
    <property type="evidence" value="ECO:0007669"/>
    <property type="project" value="UniProtKB-UniRule"/>
</dbReference>
<dbReference type="GO" id="GO:0071555">
    <property type="term" value="P:cell wall organization"/>
    <property type="evidence" value="ECO:0007669"/>
    <property type="project" value="UniProtKB-UniRule"/>
</dbReference>
<evidence type="ECO:0000256" key="9">
    <source>
        <dbReference type="PROSITE-ProRule" id="PRU01373"/>
    </source>
</evidence>
<accession>A0A089LRN2</accession>
<keyword evidence="4" id="KW-0808">Transferase</keyword>
<evidence type="ECO:0000313" key="13">
    <source>
        <dbReference type="EMBL" id="AIQ63552.1"/>
    </source>
</evidence>
<evidence type="ECO:0000256" key="10">
    <source>
        <dbReference type="SAM" id="MobiDB-lite"/>
    </source>
</evidence>
<dbReference type="STRING" id="169760.PSTEL_11130"/>
<dbReference type="PANTHER" id="PTHR30582:SF24">
    <property type="entry name" value="L,D-TRANSPEPTIDASE ERFK_SRFK-RELATED"/>
    <property type="match status" value="1"/>
</dbReference>
<keyword evidence="5" id="KW-0378">Hydrolase</keyword>
<dbReference type="GO" id="GO:0071972">
    <property type="term" value="F:peptidoglycan L,D-transpeptidase activity"/>
    <property type="evidence" value="ECO:0007669"/>
    <property type="project" value="TreeGrafter"/>
</dbReference>
<dbReference type="KEGG" id="pste:PSTEL_11130"/>
<evidence type="ECO:0000313" key="14">
    <source>
        <dbReference type="Proteomes" id="UP000029507"/>
    </source>
</evidence>
<sequence>MKNLQYLKDYVEKHHDNKMAWYLLGREYKRSGQEGKANYCFNRAGGVYEAFEQSKIPADMFRDYEEGLLRSARERALRSARIRKLLLSLALLLLVLLPAGASAPGRSTDAVTADGYGGGGTAAEETRPEEQAAQQGDAAADTAVKVLRFTARETGAAAVRRNIASMLGDLSADASAKTAVLGMQRDGKWLLWQGGLPVDYTVDQQKNGRSVIQSYNAALCGCKPDDAGTLKKSGAEWQQRQEQLASLWSALAAYKTAKGSYPESLEQLTGDFPGNWLSGTTPLMEKAFGSLKALAQNGEGGLAQGSAGSPDAPGSIPSTAEGGKEIPYLSGPLTIFVDKQKHRLAVASGGVILRSYEVGLGGGNTPVGDFIISIKVVNPNGHDNGEFGSRGMQLSDTNYAIHGTNEPDSIGKDESLGCIRMKREDIEELFNLVPKGTPVHIAEGGLLPDTEVVPLEPFKTKPASDQTNPHEEYHWLN</sequence>
<feature type="active site" description="Nucleophile" evidence="9">
    <location>
        <position position="418"/>
    </location>
</feature>
<dbReference type="GO" id="GO:0005576">
    <property type="term" value="C:extracellular region"/>
    <property type="evidence" value="ECO:0007669"/>
    <property type="project" value="TreeGrafter"/>
</dbReference>
<comment type="pathway">
    <text evidence="1 9">Cell wall biogenesis; peptidoglycan biosynthesis.</text>
</comment>
<dbReference type="UniPathway" id="UPA00219"/>
<dbReference type="Pfam" id="PF03734">
    <property type="entry name" value="YkuD"/>
    <property type="match status" value="1"/>
</dbReference>
<dbReference type="GO" id="GO:0016757">
    <property type="term" value="F:glycosyltransferase activity"/>
    <property type="evidence" value="ECO:0007669"/>
    <property type="project" value="UniProtKB-KW"/>
</dbReference>
<keyword evidence="6 9" id="KW-0133">Cell shape</keyword>
<dbReference type="EMBL" id="CP009286">
    <property type="protein sequence ID" value="AIQ63552.1"/>
    <property type="molecule type" value="Genomic_DNA"/>
</dbReference>
<dbReference type="HOGENOM" id="CLU_573461_0_0_9"/>
<dbReference type="InterPro" id="IPR005490">
    <property type="entry name" value="LD_TPept_cat_dom"/>
</dbReference>
<dbReference type="PANTHER" id="PTHR30582">
    <property type="entry name" value="L,D-TRANSPEPTIDASE"/>
    <property type="match status" value="1"/>
</dbReference>
<organism evidence="13 14">
    <name type="scientific">Paenibacillus stellifer</name>
    <dbReference type="NCBI Taxonomy" id="169760"/>
    <lineage>
        <taxon>Bacteria</taxon>
        <taxon>Bacillati</taxon>
        <taxon>Bacillota</taxon>
        <taxon>Bacilli</taxon>
        <taxon>Bacillales</taxon>
        <taxon>Paenibacillaceae</taxon>
        <taxon>Paenibacillus</taxon>
    </lineage>
</organism>
<keyword evidence="14" id="KW-1185">Reference proteome</keyword>
<feature type="domain" description="L,D-TPase catalytic" evidence="12">
    <location>
        <begin position="333"/>
        <end position="442"/>
    </location>
</feature>
<keyword evidence="3" id="KW-0328">Glycosyltransferase</keyword>
<protein>
    <recommendedName>
        <fullName evidence="12">L,D-TPase catalytic domain-containing protein</fullName>
    </recommendedName>
</protein>
<feature type="region of interest" description="Disordered" evidence="10">
    <location>
        <begin position="103"/>
        <end position="138"/>
    </location>
</feature>
<dbReference type="InterPro" id="IPR038063">
    <property type="entry name" value="Transpep_catalytic_dom"/>
</dbReference>
<feature type="region of interest" description="Disordered" evidence="10">
    <location>
        <begin position="458"/>
        <end position="477"/>
    </location>
</feature>
<evidence type="ECO:0000256" key="3">
    <source>
        <dbReference type="ARBA" id="ARBA00022676"/>
    </source>
</evidence>
<evidence type="ECO:0000256" key="5">
    <source>
        <dbReference type="ARBA" id="ARBA00022801"/>
    </source>
</evidence>
<keyword evidence="11" id="KW-1133">Transmembrane helix</keyword>
<dbReference type="OrthoDB" id="9787225at2"/>
<dbReference type="AlphaFoldDB" id="A0A089LRN2"/>
<dbReference type="SUPFAM" id="SSF141523">
    <property type="entry name" value="L,D-transpeptidase catalytic domain-like"/>
    <property type="match status" value="1"/>
</dbReference>
<feature type="compositionally biased region" description="Low complexity" evidence="10">
    <location>
        <begin position="103"/>
        <end position="114"/>
    </location>
</feature>
<keyword evidence="8 9" id="KW-0961">Cell wall biogenesis/degradation</keyword>
<proteinExistence type="inferred from homology"/>
<dbReference type="Gene3D" id="2.40.440.10">
    <property type="entry name" value="L,D-transpeptidase catalytic domain-like"/>
    <property type="match status" value="1"/>
</dbReference>
<evidence type="ECO:0000256" key="2">
    <source>
        <dbReference type="ARBA" id="ARBA00005992"/>
    </source>
</evidence>
<evidence type="ECO:0000256" key="1">
    <source>
        <dbReference type="ARBA" id="ARBA00004752"/>
    </source>
</evidence>